<dbReference type="OrthoDB" id="3267098at2759"/>
<name>B0D7W9_LACBS</name>
<dbReference type="Proteomes" id="UP000001194">
    <property type="component" value="Unassembled WGS sequence"/>
</dbReference>
<evidence type="ECO:0000313" key="2">
    <source>
        <dbReference type="EMBL" id="EDR09479.1"/>
    </source>
</evidence>
<proteinExistence type="predicted"/>
<dbReference type="GeneID" id="6075570"/>
<dbReference type="KEGG" id="lbc:LACBIDRAFT_319112"/>
<feature type="compositionally biased region" description="Acidic residues" evidence="1">
    <location>
        <begin position="78"/>
        <end position="117"/>
    </location>
</feature>
<evidence type="ECO:0000313" key="3">
    <source>
        <dbReference type="Proteomes" id="UP000001194"/>
    </source>
</evidence>
<protein>
    <submittedName>
        <fullName evidence="2">Predicted protein</fullName>
    </submittedName>
</protein>
<dbReference type="AlphaFoldDB" id="B0D7W9"/>
<accession>B0D7W9</accession>
<evidence type="ECO:0000256" key="1">
    <source>
        <dbReference type="SAM" id="MobiDB-lite"/>
    </source>
</evidence>
<reference evidence="2 3" key="1">
    <citation type="journal article" date="2008" name="Nature">
        <title>The genome of Laccaria bicolor provides insights into mycorrhizal symbiosis.</title>
        <authorList>
            <person name="Martin F."/>
            <person name="Aerts A."/>
            <person name="Ahren D."/>
            <person name="Brun A."/>
            <person name="Danchin E.G.J."/>
            <person name="Duchaussoy F."/>
            <person name="Gibon J."/>
            <person name="Kohler A."/>
            <person name="Lindquist E."/>
            <person name="Pereda V."/>
            <person name="Salamov A."/>
            <person name="Shapiro H.J."/>
            <person name="Wuyts J."/>
            <person name="Blaudez D."/>
            <person name="Buee M."/>
            <person name="Brokstein P."/>
            <person name="Canbaeck B."/>
            <person name="Cohen D."/>
            <person name="Courty P.E."/>
            <person name="Coutinho P.M."/>
            <person name="Delaruelle C."/>
            <person name="Detter J.C."/>
            <person name="Deveau A."/>
            <person name="DiFazio S."/>
            <person name="Duplessis S."/>
            <person name="Fraissinet-Tachet L."/>
            <person name="Lucic E."/>
            <person name="Frey-Klett P."/>
            <person name="Fourrey C."/>
            <person name="Feussner I."/>
            <person name="Gay G."/>
            <person name="Grimwood J."/>
            <person name="Hoegger P.J."/>
            <person name="Jain P."/>
            <person name="Kilaru S."/>
            <person name="Labbe J."/>
            <person name="Lin Y.C."/>
            <person name="Legue V."/>
            <person name="Le Tacon F."/>
            <person name="Marmeisse R."/>
            <person name="Melayah D."/>
            <person name="Montanini B."/>
            <person name="Muratet M."/>
            <person name="Nehls U."/>
            <person name="Niculita-Hirzel H."/>
            <person name="Oudot-Le Secq M.P."/>
            <person name="Peter M."/>
            <person name="Quesneville H."/>
            <person name="Rajashekar B."/>
            <person name="Reich M."/>
            <person name="Rouhier N."/>
            <person name="Schmutz J."/>
            <person name="Yin T."/>
            <person name="Chalot M."/>
            <person name="Henrissat B."/>
            <person name="Kuees U."/>
            <person name="Lucas S."/>
            <person name="Van de Peer Y."/>
            <person name="Podila G.K."/>
            <person name="Polle A."/>
            <person name="Pukkila P.J."/>
            <person name="Richardson P.M."/>
            <person name="Rouze P."/>
            <person name="Sanders I.R."/>
            <person name="Stajich J.E."/>
            <person name="Tunlid A."/>
            <person name="Tuskan G."/>
            <person name="Grigoriev I.V."/>
        </authorList>
    </citation>
    <scope>NUCLEOTIDE SEQUENCE [LARGE SCALE GENOMIC DNA]</scope>
    <source>
        <strain evidence="3">S238N-H82 / ATCC MYA-4686</strain>
    </source>
</reference>
<gene>
    <name evidence="2" type="ORF">LACBIDRAFT_319112</name>
</gene>
<keyword evidence="3" id="KW-1185">Reference proteome</keyword>
<dbReference type="InParanoid" id="B0D7W9"/>
<organism evidence="3">
    <name type="scientific">Laccaria bicolor (strain S238N-H82 / ATCC MYA-4686)</name>
    <name type="common">Bicoloured deceiver</name>
    <name type="synonym">Laccaria laccata var. bicolor</name>
    <dbReference type="NCBI Taxonomy" id="486041"/>
    <lineage>
        <taxon>Eukaryota</taxon>
        <taxon>Fungi</taxon>
        <taxon>Dikarya</taxon>
        <taxon>Basidiomycota</taxon>
        <taxon>Agaricomycotina</taxon>
        <taxon>Agaricomycetes</taxon>
        <taxon>Agaricomycetidae</taxon>
        <taxon>Agaricales</taxon>
        <taxon>Agaricineae</taxon>
        <taxon>Hydnangiaceae</taxon>
        <taxon>Laccaria</taxon>
    </lineage>
</organism>
<dbReference type="EMBL" id="DS547099">
    <property type="protein sequence ID" value="EDR09479.1"/>
    <property type="molecule type" value="Genomic_DNA"/>
</dbReference>
<dbReference type="RefSeq" id="XP_001879828.1">
    <property type="nucleotide sequence ID" value="XM_001879793.1"/>
</dbReference>
<feature type="compositionally biased region" description="Acidic residues" evidence="1">
    <location>
        <begin position="127"/>
        <end position="156"/>
    </location>
</feature>
<dbReference type="HOGENOM" id="CLU_138675_0_0_1"/>
<feature type="region of interest" description="Disordered" evidence="1">
    <location>
        <begin position="78"/>
        <end position="162"/>
    </location>
</feature>
<sequence length="162" mass="17861">MISFEPHISCLLSHKAVPENSWAVPLLTTKRQGGWLRYYIGMFADRDMVMRYLTGGIGHKATHDFAPPTAPQDLVVEDDTEEQVEQMDDGAEEDMDGVEATEDIGSGEDDSGEDEGSLCDGEKGDYGYEDENESEVDEMDISDSTDEVDEFSDDGSDGFVDL</sequence>